<keyword evidence="2" id="KW-1185">Reference proteome</keyword>
<dbReference type="AlphaFoldDB" id="A0A562KJA4"/>
<sequence>MINDNLDYQFFKVKNGKPFFAIVNLEVSRSDADNEIIEDYSGEGWITQGHIESVPNNGYEHWKKATIKGLEFAFSLSNEKWKVKIKKVEGRIATDTNPTIVGFVTILAFCEQSNLNLHSDLKSKLEDFTFNSWNSNNDEKYPDFFKLEYHN</sequence>
<evidence type="ECO:0000313" key="2">
    <source>
        <dbReference type="Proteomes" id="UP000315312"/>
    </source>
</evidence>
<proteinExistence type="predicted"/>
<evidence type="ECO:0000313" key="1">
    <source>
        <dbReference type="EMBL" id="TWH95434.1"/>
    </source>
</evidence>
<name>A0A562KJA4_9FLAO</name>
<accession>A0A562KJA4</accession>
<dbReference type="RefSeq" id="WP_133607224.1">
    <property type="nucleotide sequence ID" value="NZ_SNZC01000001.1"/>
</dbReference>
<dbReference type="OrthoDB" id="1361328at2"/>
<organism evidence="1 2">
    <name type="scientific">Flavobacterium cheniae</name>
    <dbReference type="NCBI Taxonomy" id="295428"/>
    <lineage>
        <taxon>Bacteria</taxon>
        <taxon>Pseudomonadati</taxon>
        <taxon>Bacteroidota</taxon>
        <taxon>Flavobacteriia</taxon>
        <taxon>Flavobacteriales</taxon>
        <taxon>Flavobacteriaceae</taxon>
        <taxon>Flavobacterium</taxon>
    </lineage>
</organism>
<reference evidence="1 2" key="1">
    <citation type="journal article" date="2015" name="Stand. Genomic Sci.">
        <title>Genomic Encyclopedia of Bacterial and Archaeal Type Strains, Phase III: the genomes of soil and plant-associated and newly described type strains.</title>
        <authorList>
            <person name="Whitman W.B."/>
            <person name="Woyke T."/>
            <person name="Klenk H.P."/>
            <person name="Zhou Y."/>
            <person name="Lilburn T.G."/>
            <person name="Beck B.J."/>
            <person name="De Vos P."/>
            <person name="Vandamme P."/>
            <person name="Eisen J.A."/>
            <person name="Garrity G."/>
            <person name="Hugenholtz P."/>
            <person name="Kyrpides N.C."/>
        </authorList>
    </citation>
    <scope>NUCLEOTIDE SEQUENCE [LARGE SCALE GENOMIC DNA]</scope>
    <source>
        <strain evidence="1 2">CGMCC 1.6844</strain>
    </source>
</reference>
<dbReference type="Proteomes" id="UP000315312">
    <property type="component" value="Unassembled WGS sequence"/>
</dbReference>
<comment type="caution">
    <text evidence="1">The sequence shown here is derived from an EMBL/GenBank/DDBJ whole genome shotgun (WGS) entry which is preliminary data.</text>
</comment>
<protein>
    <submittedName>
        <fullName evidence="1">Uncharacterized protein</fullName>
    </submittedName>
</protein>
<dbReference type="EMBL" id="VLKM01000004">
    <property type="protein sequence ID" value="TWH95434.1"/>
    <property type="molecule type" value="Genomic_DNA"/>
</dbReference>
<gene>
    <name evidence="1" type="ORF">IP97_01110</name>
</gene>